<evidence type="ECO:0000313" key="2">
    <source>
        <dbReference type="EMBL" id="WNR44352.1"/>
    </source>
</evidence>
<reference evidence="2" key="1">
    <citation type="submission" date="2022-02" db="EMBL/GenBank/DDBJ databases">
        <title>Paenibacillus sp. MBLB1832 Whole Genome Shotgun Sequencing.</title>
        <authorList>
            <person name="Hwang C.Y."/>
            <person name="Cho E.-S."/>
            <person name="Seo M.-J."/>
        </authorList>
    </citation>
    <scope>NUCLEOTIDE SEQUENCE</scope>
    <source>
        <strain evidence="2">MBLB1832</strain>
    </source>
</reference>
<dbReference type="Pfam" id="PF10067">
    <property type="entry name" value="DUF2306"/>
    <property type="match status" value="1"/>
</dbReference>
<dbReference type="RefSeq" id="WP_314799892.1">
    <property type="nucleotide sequence ID" value="NZ_CP130319.1"/>
</dbReference>
<keyword evidence="1" id="KW-0472">Membrane</keyword>
<accession>A0AA96LNG1</accession>
<evidence type="ECO:0000313" key="3">
    <source>
        <dbReference type="Proteomes" id="UP001304650"/>
    </source>
</evidence>
<dbReference type="InterPro" id="IPR018750">
    <property type="entry name" value="DUF2306_membrane"/>
</dbReference>
<keyword evidence="1" id="KW-1133">Transmembrane helix</keyword>
<gene>
    <name evidence="2" type="ORF">MJB10_25370</name>
</gene>
<evidence type="ECO:0000256" key="1">
    <source>
        <dbReference type="SAM" id="Phobius"/>
    </source>
</evidence>
<keyword evidence="1" id="KW-0812">Transmembrane</keyword>
<name>A0AA96LNG1_9BACL</name>
<dbReference type="EMBL" id="CP130319">
    <property type="protein sequence ID" value="WNR44352.1"/>
    <property type="molecule type" value="Genomic_DNA"/>
</dbReference>
<feature type="transmembrane region" description="Helical" evidence="1">
    <location>
        <begin position="36"/>
        <end position="53"/>
    </location>
</feature>
<dbReference type="Proteomes" id="UP001304650">
    <property type="component" value="Chromosome"/>
</dbReference>
<dbReference type="AlphaFoldDB" id="A0AA96LNG1"/>
<keyword evidence="3" id="KW-1185">Reference proteome</keyword>
<sequence>MMRNYALTCAAITLRIYTPLAAVLFGLTDTNDTFGVIAWIAWIPNLLVAEMLIRRRTRSTSKSLHV</sequence>
<protein>
    <submittedName>
        <fullName evidence="2">DUF2306 domain-containing protein</fullName>
    </submittedName>
</protein>
<organism evidence="2 3">
    <name type="scientific">Paenibacillus roseopurpureus</name>
    <dbReference type="NCBI Taxonomy" id="2918901"/>
    <lineage>
        <taxon>Bacteria</taxon>
        <taxon>Bacillati</taxon>
        <taxon>Bacillota</taxon>
        <taxon>Bacilli</taxon>
        <taxon>Bacillales</taxon>
        <taxon>Paenibacillaceae</taxon>
        <taxon>Paenibacillus</taxon>
    </lineage>
</organism>
<proteinExistence type="predicted"/>
<dbReference type="KEGG" id="proo:MJB10_25370"/>